<dbReference type="Pfam" id="PF01381">
    <property type="entry name" value="HTH_3"/>
    <property type="match status" value="1"/>
</dbReference>
<protein>
    <submittedName>
        <fullName evidence="3">XRE family transcriptional regulator</fullName>
    </submittedName>
</protein>
<dbReference type="PROSITE" id="PS50943">
    <property type="entry name" value="HTH_CROC1"/>
    <property type="match status" value="2"/>
</dbReference>
<dbReference type="SMART" id="SM00530">
    <property type="entry name" value="HTH_XRE"/>
    <property type="match status" value="2"/>
</dbReference>
<evidence type="ECO:0000313" key="3">
    <source>
        <dbReference type="EMBL" id="KOS57617.1"/>
    </source>
</evidence>
<dbReference type="PATRIC" id="fig|1441923.3.peg.761"/>
<evidence type="ECO:0000259" key="2">
    <source>
        <dbReference type="PROSITE" id="PS50943"/>
    </source>
</evidence>
<reference evidence="3 4" key="1">
    <citation type="journal article" date="2015" name="Genome Announc.">
        <title>Draft Genome Sequence of Rhodococcus rhodochrous Strain KG-21, a Soil Isolate from Oil Fields of Krishna-Godavari Basin, India.</title>
        <authorList>
            <person name="Dawar C."/>
            <person name="Aggarwal R.K."/>
        </authorList>
    </citation>
    <scope>NUCLEOTIDE SEQUENCE [LARGE SCALE GENOMIC DNA]</scope>
    <source>
        <strain evidence="3 4">KG-21</strain>
    </source>
</reference>
<comment type="caution">
    <text evidence="3">The sequence shown here is derived from an EMBL/GenBank/DDBJ whole genome shotgun (WGS) entry which is preliminary data.</text>
</comment>
<name>A0A0M9WQB0_RHORH</name>
<keyword evidence="1" id="KW-0238">DNA-binding</keyword>
<feature type="domain" description="HTH cro/C1-type" evidence="2">
    <location>
        <begin position="81"/>
        <end position="132"/>
    </location>
</feature>
<evidence type="ECO:0000313" key="4">
    <source>
        <dbReference type="Proteomes" id="UP000037712"/>
    </source>
</evidence>
<sequence>MARSGMRGFSGARLRRFRDSLDLTMADLADAAGVSEQTVSAWETGRAAPTPPLLKRVAEVLNVTVPDLAPIPPGRQTLGDLRALAGFTQEGAARALGISATVLGRIEKGRKDYDKGRANDMANLYGVRVSLIKTVWERDRATRQDEVRRL</sequence>
<dbReference type="AlphaFoldDB" id="A0A0M9WQB0"/>
<dbReference type="PANTHER" id="PTHR46558">
    <property type="entry name" value="TRACRIPTIONAL REGULATORY PROTEIN-RELATED-RELATED"/>
    <property type="match status" value="1"/>
</dbReference>
<accession>A0A0M9WQB0</accession>
<dbReference type="PANTHER" id="PTHR46558:SF11">
    <property type="entry name" value="HTH-TYPE TRANSCRIPTIONAL REGULATOR XRE"/>
    <property type="match status" value="1"/>
</dbReference>
<evidence type="ECO:0000256" key="1">
    <source>
        <dbReference type="ARBA" id="ARBA00023125"/>
    </source>
</evidence>
<dbReference type="InterPro" id="IPR001387">
    <property type="entry name" value="Cro/C1-type_HTH"/>
</dbReference>
<dbReference type="EMBL" id="AZYO01000004">
    <property type="protein sequence ID" value="KOS57617.1"/>
    <property type="molecule type" value="Genomic_DNA"/>
</dbReference>
<dbReference type="InterPro" id="IPR010982">
    <property type="entry name" value="Lambda_DNA-bd_dom_sf"/>
</dbReference>
<dbReference type="GO" id="GO:0003677">
    <property type="term" value="F:DNA binding"/>
    <property type="evidence" value="ECO:0007669"/>
    <property type="project" value="UniProtKB-KW"/>
</dbReference>
<reference evidence="4" key="2">
    <citation type="submission" date="2015-01" db="EMBL/GenBank/DDBJ databases">
        <title>Draft genome sequence of potential hydrocarbon metabolising strain of Rhodococcus rhodochrous.</title>
        <authorList>
            <person name="Aggarwal R.K."/>
            <person name="Dawar C."/>
        </authorList>
    </citation>
    <scope>NUCLEOTIDE SEQUENCE [LARGE SCALE GENOMIC DNA]</scope>
    <source>
        <strain evidence="4">KG-21</strain>
    </source>
</reference>
<dbReference type="CDD" id="cd00093">
    <property type="entry name" value="HTH_XRE"/>
    <property type="match status" value="2"/>
</dbReference>
<dbReference type="Gene3D" id="1.10.260.40">
    <property type="entry name" value="lambda repressor-like DNA-binding domains"/>
    <property type="match status" value="2"/>
</dbReference>
<dbReference type="Proteomes" id="UP000037712">
    <property type="component" value="Unassembled WGS sequence"/>
</dbReference>
<gene>
    <name evidence="3" type="ORF">Z051_03500</name>
</gene>
<organism evidence="3 4">
    <name type="scientific">Rhodococcus rhodochrous KG-21</name>
    <dbReference type="NCBI Taxonomy" id="1441923"/>
    <lineage>
        <taxon>Bacteria</taxon>
        <taxon>Bacillati</taxon>
        <taxon>Actinomycetota</taxon>
        <taxon>Actinomycetes</taxon>
        <taxon>Mycobacteriales</taxon>
        <taxon>Nocardiaceae</taxon>
        <taxon>Rhodococcus</taxon>
    </lineage>
</organism>
<feature type="domain" description="HTH cro/C1-type" evidence="2">
    <location>
        <begin position="14"/>
        <end position="68"/>
    </location>
</feature>
<proteinExistence type="predicted"/>
<dbReference type="SUPFAM" id="SSF47413">
    <property type="entry name" value="lambda repressor-like DNA-binding domains"/>
    <property type="match status" value="2"/>
</dbReference>
<dbReference type="Pfam" id="PF13560">
    <property type="entry name" value="HTH_31"/>
    <property type="match status" value="1"/>
</dbReference>